<feature type="transmembrane region" description="Helical" evidence="8">
    <location>
        <begin position="283"/>
        <end position="301"/>
    </location>
</feature>
<dbReference type="PANTHER" id="PTHR10283:SF82">
    <property type="entry name" value="SOLUTE CARRIER FAMILY 13 MEMBER 2"/>
    <property type="match status" value="1"/>
</dbReference>
<evidence type="ECO:0000256" key="1">
    <source>
        <dbReference type="ARBA" id="ARBA00004141"/>
    </source>
</evidence>
<feature type="transmembrane region" description="Helical" evidence="8">
    <location>
        <begin position="165"/>
        <end position="188"/>
    </location>
</feature>
<evidence type="ECO:0000256" key="3">
    <source>
        <dbReference type="ARBA" id="ARBA00020150"/>
    </source>
</evidence>
<sequence length="463" mass="48548">MSKRLIGIALAAVFIVGSIFVPGSETLGHEGVMTLGLLLALVSLWVTSALPLGVTALFIIVMCPVLGIVGGLGQAIGGFASPALFFIIAVFSLPVIMLKTNWGTRLIGALIKWTGSNSRKLVLGFMIATTLVSTIMSDVPCTVLFLGFALAILKAANAKPLESNLGRCLMIGIPISAVTGGMATPAGSSFNVVAMNILQKATGASVSFLDWVIVALPVVIVMVPVTWFFITQILKPEPITDECLQGIREQAAAAKKIEPYEIKAIIVVLGLLVLWIAGNWIPVLNATVVALIGLTVMFLPGMQLLSWKEFQDAVPWGIVLMCGTIMSLGSVIESTGGAAFLAGLITNSGVMSLSSFAALALMLAFVYILHTVCPIGVAILGIFLPIMITLCAGFGMSPAVPTIALAVVVAGNYLMPVNPTVMLTYGEGYYTFGDMFKTGIIPSIVLVLLMAAWMPFIVGILGI</sequence>
<proteinExistence type="inferred from homology"/>
<dbReference type="InterPro" id="IPR001898">
    <property type="entry name" value="SLC13A/DASS"/>
</dbReference>
<feature type="transmembrane region" description="Helical" evidence="8">
    <location>
        <begin position="122"/>
        <end position="153"/>
    </location>
</feature>
<accession>A0A6N6NLR8</accession>
<evidence type="ECO:0000256" key="4">
    <source>
        <dbReference type="ARBA" id="ARBA00022692"/>
    </source>
</evidence>
<feature type="transmembrane region" description="Helical" evidence="8">
    <location>
        <begin position="438"/>
        <end position="461"/>
    </location>
</feature>
<dbReference type="OrthoDB" id="3170849at2"/>
<feature type="transmembrane region" description="Helical" evidence="8">
    <location>
        <begin position="338"/>
        <end position="368"/>
    </location>
</feature>
<feature type="transmembrane region" description="Helical" evidence="8">
    <location>
        <begin position="208"/>
        <end position="230"/>
    </location>
</feature>
<dbReference type="GO" id="GO:0005886">
    <property type="term" value="C:plasma membrane"/>
    <property type="evidence" value="ECO:0007669"/>
    <property type="project" value="TreeGrafter"/>
</dbReference>
<dbReference type="AlphaFoldDB" id="A0A6N6NLR8"/>
<comment type="caution">
    <text evidence="9">The sequence shown here is derived from an EMBL/GenBank/DDBJ whole genome shotgun (WGS) entry which is preliminary data.</text>
</comment>
<dbReference type="Pfam" id="PF00939">
    <property type="entry name" value="Na_sulph_symp"/>
    <property type="match status" value="1"/>
</dbReference>
<gene>
    <name evidence="9" type="ORF">F8C90_05560</name>
</gene>
<reference evidence="9 10" key="1">
    <citation type="submission" date="2019-09" db="EMBL/GenBank/DDBJ databases">
        <title>Whole genome shotgun sequencing (WGS) of Ellagibacter isourolithinifaciens DSM 104140(T) and Adlercreutzia muris DSM 29508(T).</title>
        <authorList>
            <person name="Stoll D.A."/>
            <person name="Danylec N."/>
            <person name="Huch M."/>
        </authorList>
    </citation>
    <scope>NUCLEOTIDE SEQUENCE [LARGE SCALE GENOMIC DNA]</scope>
    <source>
        <strain evidence="9 10">DSM 104140</strain>
    </source>
</reference>
<feature type="transmembrane region" description="Helical" evidence="8">
    <location>
        <begin position="83"/>
        <end position="102"/>
    </location>
</feature>
<protein>
    <recommendedName>
        <fullName evidence="3">Sodium-dependent dicarboxylate transporter SdcS</fullName>
    </recommendedName>
    <alternativeName>
        <fullName evidence="7">Na(+)/dicarboxylate symporter</fullName>
    </alternativeName>
</protein>
<feature type="transmembrane region" description="Helical" evidence="8">
    <location>
        <begin position="38"/>
        <end position="71"/>
    </location>
</feature>
<keyword evidence="5 8" id="KW-1133">Transmembrane helix</keyword>
<feature type="transmembrane region" description="Helical" evidence="8">
    <location>
        <begin position="313"/>
        <end position="332"/>
    </location>
</feature>
<name>A0A6N6NLR8_9ACTN</name>
<evidence type="ECO:0000256" key="6">
    <source>
        <dbReference type="ARBA" id="ARBA00023136"/>
    </source>
</evidence>
<evidence type="ECO:0000256" key="8">
    <source>
        <dbReference type="SAM" id="Phobius"/>
    </source>
</evidence>
<keyword evidence="4 8" id="KW-0812">Transmembrane</keyword>
<evidence type="ECO:0000313" key="9">
    <source>
        <dbReference type="EMBL" id="KAB1640675.1"/>
    </source>
</evidence>
<dbReference type="GO" id="GO:1905039">
    <property type="term" value="P:carboxylic acid transmembrane transport"/>
    <property type="evidence" value="ECO:0007669"/>
    <property type="project" value="UniProtKB-ARBA"/>
</dbReference>
<dbReference type="GO" id="GO:0008514">
    <property type="term" value="F:organic anion transmembrane transporter activity"/>
    <property type="evidence" value="ECO:0007669"/>
    <property type="project" value="UniProtKB-ARBA"/>
</dbReference>
<keyword evidence="10" id="KW-1185">Reference proteome</keyword>
<dbReference type="PANTHER" id="PTHR10283">
    <property type="entry name" value="SOLUTE CARRIER FAMILY 13 MEMBER"/>
    <property type="match status" value="1"/>
</dbReference>
<comment type="subcellular location">
    <subcellularLocation>
        <location evidence="1">Membrane</location>
        <topology evidence="1">Multi-pass membrane protein</topology>
    </subcellularLocation>
</comment>
<evidence type="ECO:0000256" key="7">
    <source>
        <dbReference type="ARBA" id="ARBA00031174"/>
    </source>
</evidence>
<dbReference type="Proteomes" id="UP000468668">
    <property type="component" value="Unassembled WGS sequence"/>
</dbReference>
<feature type="transmembrane region" description="Helical" evidence="8">
    <location>
        <begin position="403"/>
        <end position="426"/>
    </location>
</feature>
<dbReference type="EMBL" id="WAJR01000010">
    <property type="protein sequence ID" value="KAB1640675.1"/>
    <property type="molecule type" value="Genomic_DNA"/>
</dbReference>
<feature type="transmembrane region" description="Helical" evidence="8">
    <location>
        <begin position="375"/>
        <end position="397"/>
    </location>
</feature>
<evidence type="ECO:0000256" key="5">
    <source>
        <dbReference type="ARBA" id="ARBA00022989"/>
    </source>
</evidence>
<comment type="similarity">
    <text evidence="2">Belongs to the SLC13A/DASS transporter (TC 2.A.47) family. NADC subfamily.</text>
</comment>
<keyword evidence="6 8" id="KW-0472">Membrane</keyword>
<evidence type="ECO:0000256" key="2">
    <source>
        <dbReference type="ARBA" id="ARBA00006772"/>
    </source>
</evidence>
<organism evidence="9 10">
    <name type="scientific">Ellagibacter isourolithinifaciens</name>
    <dbReference type="NCBI Taxonomy" id="2137581"/>
    <lineage>
        <taxon>Bacteria</taxon>
        <taxon>Bacillati</taxon>
        <taxon>Actinomycetota</taxon>
        <taxon>Coriobacteriia</taxon>
        <taxon>Eggerthellales</taxon>
        <taxon>Eggerthellaceae</taxon>
        <taxon>Ellagibacter</taxon>
    </lineage>
</organism>
<evidence type="ECO:0000313" key="10">
    <source>
        <dbReference type="Proteomes" id="UP000468668"/>
    </source>
</evidence>